<feature type="transmembrane region" description="Helical" evidence="8">
    <location>
        <begin position="195"/>
        <end position="216"/>
    </location>
</feature>
<feature type="domain" description="ABC transmembrane type-1" evidence="9">
    <location>
        <begin position="356"/>
        <end position="550"/>
    </location>
</feature>
<dbReference type="Gene3D" id="1.10.3720.10">
    <property type="entry name" value="MetI-like"/>
    <property type="match status" value="2"/>
</dbReference>
<evidence type="ECO:0000259" key="9">
    <source>
        <dbReference type="PROSITE" id="PS50928"/>
    </source>
</evidence>
<name>A0A941DZU7_9BACI</name>
<comment type="subcellular location">
    <subcellularLocation>
        <location evidence="1">Cell inner membrane</location>
        <topology evidence="1">Multi-pass membrane protein</topology>
    </subcellularLocation>
    <subcellularLocation>
        <location evidence="8">Cell membrane</location>
        <topology evidence="8">Multi-pass membrane protein</topology>
    </subcellularLocation>
</comment>
<feature type="transmembrane region" description="Helical" evidence="8">
    <location>
        <begin position="142"/>
        <end position="165"/>
    </location>
</feature>
<keyword evidence="11" id="KW-1185">Reference proteome</keyword>
<feature type="transmembrane region" description="Helical" evidence="8">
    <location>
        <begin position="254"/>
        <end position="275"/>
    </location>
</feature>
<dbReference type="InterPro" id="IPR035906">
    <property type="entry name" value="MetI-like_sf"/>
</dbReference>
<dbReference type="GO" id="GO:0055085">
    <property type="term" value="P:transmembrane transport"/>
    <property type="evidence" value="ECO:0007669"/>
    <property type="project" value="InterPro"/>
</dbReference>
<evidence type="ECO:0000256" key="7">
    <source>
        <dbReference type="ARBA" id="ARBA00023136"/>
    </source>
</evidence>
<evidence type="ECO:0000256" key="3">
    <source>
        <dbReference type="ARBA" id="ARBA00022475"/>
    </source>
</evidence>
<dbReference type="AlphaFoldDB" id="A0A941DZU7"/>
<feature type="transmembrane region" description="Helical" evidence="8">
    <location>
        <begin position="20"/>
        <end position="39"/>
    </location>
</feature>
<keyword evidence="2 8" id="KW-0813">Transport</keyword>
<evidence type="ECO:0000256" key="8">
    <source>
        <dbReference type="RuleBase" id="RU363032"/>
    </source>
</evidence>
<evidence type="ECO:0000256" key="5">
    <source>
        <dbReference type="ARBA" id="ARBA00022692"/>
    </source>
</evidence>
<evidence type="ECO:0000256" key="2">
    <source>
        <dbReference type="ARBA" id="ARBA00022448"/>
    </source>
</evidence>
<accession>A0A941DZU7</accession>
<evidence type="ECO:0000256" key="4">
    <source>
        <dbReference type="ARBA" id="ARBA00022519"/>
    </source>
</evidence>
<evidence type="ECO:0000313" key="11">
    <source>
        <dbReference type="Proteomes" id="UP000675284"/>
    </source>
</evidence>
<feature type="transmembrane region" description="Helical" evidence="8">
    <location>
        <begin position="101"/>
        <end position="122"/>
    </location>
</feature>
<feature type="transmembrane region" description="Helical" evidence="8">
    <location>
        <begin position="478"/>
        <end position="499"/>
    </location>
</feature>
<dbReference type="CDD" id="cd06261">
    <property type="entry name" value="TM_PBP2"/>
    <property type="match status" value="2"/>
</dbReference>
<dbReference type="PANTHER" id="PTHR43357">
    <property type="entry name" value="INNER MEMBRANE ABC TRANSPORTER PERMEASE PROTEIN YDCV"/>
    <property type="match status" value="1"/>
</dbReference>
<keyword evidence="6 8" id="KW-1133">Transmembrane helix</keyword>
<protein>
    <submittedName>
        <fullName evidence="10">Iron ABC transporter permease</fullName>
    </submittedName>
</protein>
<feature type="transmembrane region" description="Helical" evidence="8">
    <location>
        <begin position="528"/>
        <end position="553"/>
    </location>
</feature>
<keyword evidence="7 8" id="KW-0472">Membrane</keyword>
<feature type="transmembrane region" description="Helical" evidence="8">
    <location>
        <begin position="306"/>
        <end position="329"/>
    </location>
</feature>
<proteinExistence type="inferred from homology"/>
<evidence type="ECO:0000256" key="6">
    <source>
        <dbReference type="ARBA" id="ARBA00022989"/>
    </source>
</evidence>
<feature type="transmembrane region" description="Helical" evidence="8">
    <location>
        <begin position="67"/>
        <end position="89"/>
    </location>
</feature>
<feature type="domain" description="ABC transmembrane type-1" evidence="9">
    <location>
        <begin position="63"/>
        <end position="271"/>
    </location>
</feature>
<dbReference type="SUPFAM" id="SSF161098">
    <property type="entry name" value="MetI-like"/>
    <property type="match status" value="2"/>
</dbReference>
<dbReference type="EMBL" id="JAGSOT010000046">
    <property type="protein sequence ID" value="MBR7797188.1"/>
    <property type="molecule type" value="Genomic_DNA"/>
</dbReference>
<keyword evidence="4" id="KW-0997">Cell inner membrane</keyword>
<dbReference type="GO" id="GO:0005886">
    <property type="term" value="C:plasma membrane"/>
    <property type="evidence" value="ECO:0007669"/>
    <property type="project" value="UniProtKB-SubCell"/>
</dbReference>
<sequence length="565" mass="62964">MRRGAFPSRLFNISLKTVGIILVAIFFIVPIIRLVMMSFTTEEGFSLQYYQEILQDQRTWQVLKNTLIIVTGSTIIAFILGTFFAWIVAYTDIRMKRLIQLFVFLPFVIPSYITSLAWVQFFGPGGLMERMVAFLSLPSLSWDLYSMSGIIFVMGISHFPLVYLFSIHVFRKIPREIELAAQISGSTRWNTFKKIILPMALPGIVGGSFIAFLGSLDNFGIPAFLGTPADIPVLSTYIYQQVIGFGTSAFNHAAVLSMILGGVAVTGLFVQWLLLRKSKQVETTKLDYTPRYTLGKKRIVVESMMWLFFAVTSIFPLISMAMLSFLRAYGLDFLPENFSLKNYQYILTSNSTIDAIFTSMKLASVTAVIGIIAGTIFAYLRIRKTNTTIKVMETAITVPYALPGMVLALAMIFAWMEPIKGWNPGIYGSAIILYIAYITRFLILQIRSGVTAFQQIDIQIEEAARVSGTNGIGKWKKILIPLITPGILGGALLVFLSALSELTVSSLLYASTSETIGVSILSFQQSGYSLYATAFSSIIVALIMLGYLVLFAVQRFWSRKVDKSK</sequence>
<dbReference type="Pfam" id="PF00528">
    <property type="entry name" value="BPD_transp_1"/>
    <property type="match status" value="2"/>
</dbReference>
<dbReference type="Proteomes" id="UP000675284">
    <property type="component" value="Unassembled WGS sequence"/>
</dbReference>
<dbReference type="InterPro" id="IPR000515">
    <property type="entry name" value="MetI-like"/>
</dbReference>
<keyword evidence="5 8" id="KW-0812">Transmembrane</keyword>
<comment type="caution">
    <text evidence="10">The sequence shown here is derived from an EMBL/GenBank/DDBJ whole genome shotgun (WGS) entry which is preliminary data.</text>
</comment>
<evidence type="ECO:0000313" key="10">
    <source>
        <dbReference type="EMBL" id="MBR7797188.1"/>
    </source>
</evidence>
<reference evidence="10" key="1">
    <citation type="submission" date="2021-04" db="EMBL/GenBank/DDBJ databases">
        <title>Isolation and polyphasic classification of algal microorganism.</title>
        <authorList>
            <person name="Wang S."/>
        </authorList>
    </citation>
    <scope>NUCLEOTIDE SEQUENCE</scope>
    <source>
        <strain evidence="10">720a</strain>
    </source>
</reference>
<comment type="similarity">
    <text evidence="8">Belongs to the binding-protein-dependent transport system permease family.</text>
</comment>
<evidence type="ECO:0000256" key="1">
    <source>
        <dbReference type="ARBA" id="ARBA00004429"/>
    </source>
</evidence>
<feature type="transmembrane region" description="Helical" evidence="8">
    <location>
        <begin position="362"/>
        <end position="382"/>
    </location>
</feature>
<dbReference type="PROSITE" id="PS50928">
    <property type="entry name" value="ABC_TM1"/>
    <property type="match status" value="2"/>
</dbReference>
<keyword evidence="3" id="KW-1003">Cell membrane</keyword>
<feature type="transmembrane region" description="Helical" evidence="8">
    <location>
        <begin position="422"/>
        <end position="443"/>
    </location>
</feature>
<gene>
    <name evidence="10" type="ORF">KCX74_14200</name>
</gene>
<dbReference type="PANTHER" id="PTHR43357:SF3">
    <property type="entry name" value="FE(3+)-TRANSPORT SYSTEM PERMEASE PROTEIN FBPB 2"/>
    <property type="match status" value="1"/>
</dbReference>
<feature type="transmembrane region" description="Helical" evidence="8">
    <location>
        <begin position="394"/>
        <end position="416"/>
    </location>
</feature>
<organism evidence="10 11">
    <name type="scientific">Virgibacillus salarius</name>
    <dbReference type="NCBI Taxonomy" id="447199"/>
    <lineage>
        <taxon>Bacteria</taxon>
        <taxon>Bacillati</taxon>
        <taxon>Bacillota</taxon>
        <taxon>Bacilli</taxon>
        <taxon>Bacillales</taxon>
        <taxon>Bacillaceae</taxon>
        <taxon>Virgibacillus</taxon>
    </lineage>
</organism>